<dbReference type="NCBIfam" id="NF006047">
    <property type="entry name" value="PRK08193.1"/>
    <property type="match status" value="1"/>
</dbReference>
<name>A0A385Q4B4_9FIRM</name>
<organism evidence="14 15">
    <name type="scientific">Lachnoanaerobaculum umeaense</name>
    <dbReference type="NCBI Taxonomy" id="617123"/>
    <lineage>
        <taxon>Bacteria</taxon>
        <taxon>Bacillati</taxon>
        <taxon>Bacillota</taxon>
        <taxon>Clostridia</taxon>
        <taxon>Lachnospirales</taxon>
        <taxon>Lachnospiraceae</taxon>
        <taxon>Lachnoanaerobaculum</taxon>
    </lineage>
</organism>
<keyword evidence="5" id="KW-0479">Metal-binding</keyword>
<comment type="catalytic activity">
    <reaction evidence="1">
        <text>L-ribulose 5-phosphate = D-xylulose 5-phosphate</text>
        <dbReference type="Rhea" id="RHEA:22368"/>
        <dbReference type="ChEBI" id="CHEBI:57737"/>
        <dbReference type="ChEBI" id="CHEBI:58226"/>
        <dbReference type="EC" id="5.1.3.4"/>
    </reaction>
</comment>
<evidence type="ECO:0000256" key="2">
    <source>
        <dbReference type="ARBA" id="ARBA00001947"/>
    </source>
</evidence>
<keyword evidence="9" id="KW-0119">Carbohydrate metabolism</keyword>
<evidence type="ECO:0000256" key="13">
    <source>
        <dbReference type="ARBA" id="ARBA00074961"/>
    </source>
</evidence>
<comment type="similarity">
    <text evidence="3">Belongs to the aldolase class II family. AraD/FucA subfamily.</text>
</comment>
<dbReference type="GO" id="GO:0008742">
    <property type="term" value="F:L-ribulose-phosphate 4-epimerase activity"/>
    <property type="evidence" value="ECO:0007669"/>
    <property type="project" value="UniProtKB-EC"/>
</dbReference>
<dbReference type="OrthoDB" id="9786287at2"/>
<keyword evidence="6" id="KW-0862">Zinc</keyword>
<dbReference type="GO" id="GO:0019568">
    <property type="term" value="P:arabinose catabolic process"/>
    <property type="evidence" value="ECO:0007669"/>
    <property type="project" value="UniProtKB-KW"/>
</dbReference>
<evidence type="ECO:0000256" key="3">
    <source>
        <dbReference type="ARBA" id="ARBA00010037"/>
    </source>
</evidence>
<protein>
    <recommendedName>
        <fullName evidence="13">L-ribulose-5-phosphate 4-epimerase</fullName>
        <ecNumber evidence="4">5.1.3.4</ecNumber>
    </recommendedName>
    <alternativeName>
        <fullName evidence="10">Phosphoribulose isomerase</fullName>
    </alternativeName>
</protein>
<dbReference type="InterPro" id="IPR036409">
    <property type="entry name" value="Aldolase_II/adducin_N_sf"/>
</dbReference>
<accession>A0A385Q4B4</accession>
<evidence type="ECO:0000256" key="9">
    <source>
        <dbReference type="ARBA" id="ARBA00023277"/>
    </source>
</evidence>
<dbReference type="PANTHER" id="PTHR22789">
    <property type="entry name" value="FUCULOSE PHOSPHATE ALDOLASE"/>
    <property type="match status" value="1"/>
</dbReference>
<dbReference type="Proteomes" id="UP000265562">
    <property type="component" value="Chromosome"/>
</dbReference>
<dbReference type="InterPro" id="IPR001303">
    <property type="entry name" value="Aldolase_II/adducin_N"/>
</dbReference>
<evidence type="ECO:0000313" key="14">
    <source>
        <dbReference type="EMBL" id="AYB00568.1"/>
    </source>
</evidence>
<dbReference type="InterPro" id="IPR050197">
    <property type="entry name" value="Aldolase_class_II_sugar_metab"/>
</dbReference>
<proteinExistence type="inferred from homology"/>
<dbReference type="GO" id="GO:0005829">
    <property type="term" value="C:cytosol"/>
    <property type="evidence" value="ECO:0007669"/>
    <property type="project" value="TreeGrafter"/>
</dbReference>
<keyword evidence="15" id="KW-1185">Reference proteome</keyword>
<evidence type="ECO:0000313" key="15">
    <source>
        <dbReference type="Proteomes" id="UP000265562"/>
    </source>
</evidence>
<comment type="pathway">
    <text evidence="12">Carbohydrate degradation; L-arabinose degradation via L-ribulose; D-xylulose 5-phosphate from L-arabinose (bacterial route): step 3/3.</text>
</comment>
<evidence type="ECO:0000256" key="4">
    <source>
        <dbReference type="ARBA" id="ARBA00013186"/>
    </source>
</evidence>
<keyword evidence="8" id="KW-0413">Isomerase</keyword>
<dbReference type="Gene3D" id="3.40.225.10">
    <property type="entry name" value="Class II aldolase/adducin N-terminal domain"/>
    <property type="match status" value="1"/>
</dbReference>
<reference evidence="14 15" key="1">
    <citation type="submission" date="2018-09" db="EMBL/GenBank/DDBJ databases">
        <title>Genome sequencing of Lachnoanaerobaculum umeaense DSM 23576.</title>
        <authorList>
            <person name="Kook J.-K."/>
            <person name="Park S.-N."/>
            <person name="Lim Y.K."/>
        </authorList>
    </citation>
    <scope>NUCLEOTIDE SEQUENCE [LARGE SCALE GENOMIC DNA]</scope>
    <source>
        <strain evidence="15">DSM 23576 \ CCUG 58757</strain>
    </source>
</reference>
<dbReference type="AlphaFoldDB" id="A0A385Q4B4"/>
<dbReference type="NCBIfam" id="NF009003">
    <property type="entry name" value="PRK12348.1"/>
    <property type="match status" value="1"/>
</dbReference>
<comment type="function">
    <text evidence="11">Involved in the degradation of L-arabinose. Catalyzes the interconversion of L-ribulose 5-phosphate (LRu5P) and D-xylulose 5-phosphate (D-Xu5P) via a retroaldol/aldol mechanism (carbon-carbon bond cleavage analogous to a class II aldolase reaction).</text>
</comment>
<dbReference type="PANTHER" id="PTHR22789:SF8">
    <property type="entry name" value="L-RIBULOSE-5-PHOSPHATE 4-EPIMERASE SGBE"/>
    <property type="match status" value="1"/>
</dbReference>
<evidence type="ECO:0000256" key="10">
    <source>
        <dbReference type="ARBA" id="ARBA00032206"/>
    </source>
</evidence>
<evidence type="ECO:0000256" key="1">
    <source>
        <dbReference type="ARBA" id="ARBA00001726"/>
    </source>
</evidence>
<dbReference type="GO" id="GO:0016832">
    <property type="term" value="F:aldehyde-lyase activity"/>
    <property type="evidence" value="ECO:0007669"/>
    <property type="project" value="TreeGrafter"/>
</dbReference>
<evidence type="ECO:0000256" key="6">
    <source>
        <dbReference type="ARBA" id="ARBA00022833"/>
    </source>
</evidence>
<gene>
    <name evidence="14" type="ORF">D4A81_11925</name>
</gene>
<dbReference type="EMBL" id="CP032364">
    <property type="protein sequence ID" value="AYB00568.1"/>
    <property type="molecule type" value="Genomic_DNA"/>
</dbReference>
<dbReference type="RefSeq" id="WP_111525830.1">
    <property type="nucleotide sequence ID" value="NZ_CP032364.1"/>
</dbReference>
<comment type="cofactor">
    <cofactor evidence="2">
        <name>Zn(2+)</name>
        <dbReference type="ChEBI" id="CHEBI:29105"/>
    </cofactor>
</comment>
<keyword evidence="7" id="KW-0054">Arabinose catabolism</keyword>
<dbReference type="GO" id="GO:0046872">
    <property type="term" value="F:metal ion binding"/>
    <property type="evidence" value="ECO:0007669"/>
    <property type="project" value="UniProtKB-KW"/>
</dbReference>
<evidence type="ECO:0000256" key="11">
    <source>
        <dbReference type="ARBA" id="ARBA00053542"/>
    </source>
</evidence>
<dbReference type="FunFam" id="3.40.225.10:FF:000001">
    <property type="entry name" value="L-ribulose-5-phosphate 4-epimerase UlaF"/>
    <property type="match status" value="1"/>
</dbReference>
<evidence type="ECO:0000256" key="7">
    <source>
        <dbReference type="ARBA" id="ARBA00022935"/>
    </source>
</evidence>
<dbReference type="SMART" id="SM01007">
    <property type="entry name" value="Aldolase_II"/>
    <property type="match status" value="1"/>
</dbReference>
<dbReference type="EC" id="5.1.3.4" evidence="4"/>
<dbReference type="Pfam" id="PF00596">
    <property type="entry name" value="Aldolase_II"/>
    <property type="match status" value="1"/>
</dbReference>
<dbReference type="SUPFAM" id="SSF53639">
    <property type="entry name" value="AraD/HMP-PK domain-like"/>
    <property type="match status" value="1"/>
</dbReference>
<evidence type="ECO:0000256" key="5">
    <source>
        <dbReference type="ARBA" id="ARBA00022723"/>
    </source>
</evidence>
<evidence type="ECO:0000256" key="12">
    <source>
        <dbReference type="ARBA" id="ARBA00060520"/>
    </source>
</evidence>
<evidence type="ECO:0000256" key="8">
    <source>
        <dbReference type="ARBA" id="ARBA00023235"/>
    </source>
</evidence>
<sequence length="230" mass="26008">MLEELKKEVYEANMLLPKYGLVTFTWGNVSGIDESRKYFVIKPSGIEYDKLTPDDMVVMDLAGNRVEGKYNPSSDTKTHLILYQNFKDIGGVVHTHSPYATGFAQAGVDIACMGTTQCDYFYGDIPCIRHLTKEELDEDYELNTGKVIVETFKERNIDYLYIPGCICHSHGPFAWGKDAYAAVHNAVVMEEVAKINLFALSINPDAEKAPKYLQDKHFLRKHGKNAYYGN</sequence>
<dbReference type="KEGG" id="lua:D4A81_11925"/>